<evidence type="ECO:0000313" key="3">
    <source>
        <dbReference type="Proteomes" id="UP000324800"/>
    </source>
</evidence>
<sequence length="338" mass="38019">MRQRGRAPIGERCIIHRKARKIEHLSCITAISYAFGVLQATFVEGSVDSEIFCIFLTSLFKSLADIGALQFSFIMDNAAIHKTAAVYKLCKEAKVSIYHTPPFSCELNPIELVFGFLKRRVFLPLDVSSAVSAVPHFDAAFRQVSQQEVASSISMVEEFIMPLAERGIILSKKVAVSHVKDMIKASNNDLNQIGNLLCFEEEYLTNIASELGLVLNKKIKGDGNCLYNSIYDIICEDTPTQLREQAMKEMLRDPELYMADLPNPKARAKYINSNSANGVFASEREAWALSEKLRKPIIIYDPRNRLQPIVNGEDYDQEQAIYLGLINNNHFLSMKKAV</sequence>
<evidence type="ECO:0000259" key="1">
    <source>
        <dbReference type="PROSITE" id="PS50802"/>
    </source>
</evidence>
<reference evidence="2 3" key="1">
    <citation type="submission" date="2019-03" db="EMBL/GenBank/DDBJ databases">
        <title>Single cell metagenomics reveals metabolic interactions within the superorganism composed of flagellate Streblomastix strix and complex community of Bacteroidetes bacteria on its surface.</title>
        <authorList>
            <person name="Treitli S.C."/>
            <person name="Kolisko M."/>
            <person name="Husnik F."/>
            <person name="Keeling P."/>
            <person name="Hampl V."/>
        </authorList>
    </citation>
    <scope>NUCLEOTIDE SEQUENCE [LARGE SCALE GENOMIC DNA]</scope>
    <source>
        <strain evidence="2">ST1C</strain>
    </source>
</reference>
<dbReference type="Gene3D" id="3.90.70.80">
    <property type="match status" value="1"/>
</dbReference>
<dbReference type="PANTHER" id="PTHR46564">
    <property type="entry name" value="TRANSPOSASE"/>
    <property type="match status" value="1"/>
</dbReference>
<dbReference type="InterPro" id="IPR038765">
    <property type="entry name" value="Papain-like_cys_pep_sf"/>
</dbReference>
<dbReference type="Gene3D" id="3.30.420.10">
    <property type="entry name" value="Ribonuclease H-like superfamily/Ribonuclease H"/>
    <property type="match status" value="1"/>
</dbReference>
<protein>
    <recommendedName>
        <fullName evidence="1">OTU domain-containing protein</fullName>
    </recommendedName>
</protein>
<dbReference type="PANTHER" id="PTHR46564:SF1">
    <property type="entry name" value="TRANSPOSASE"/>
    <property type="match status" value="1"/>
</dbReference>
<proteinExistence type="predicted"/>
<comment type="caution">
    <text evidence="2">The sequence shown here is derived from an EMBL/GenBank/DDBJ whole genome shotgun (WGS) entry which is preliminary data.</text>
</comment>
<dbReference type="EMBL" id="SNRW01002201">
    <property type="protein sequence ID" value="KAA6393542.1"/>
    <property type="molecule type" value="Genomic_DNA"/>
</dbReference>
<dbReference type="SUPFAM" id="SSF54001">
    <property type="entry name" value="Cysteine proteinases"/>
    <property type="match status" value="1"/>
</dbReference>
<dbReference type="InterPro" id="IPR003323">
    <property type="entry name" value="OTU_dom"/>
</dbReference>
<dbReference type="CDD" id="cd22744">
    <property type="entry name" value="OTU"/>
    <property type="match status" value="1"/>
</dbReference>
<dbReference type="Pfam" id="PF13358">
    <property type="entry name" value="DDE_3"/>
    <property type="match status" value="1"/>
</dbReference>
<name>A0A5J4WG94_9EUKA</name>
<dbReference type="GO" id="GO:0003676">
    <property type="term" value="F:nucleic acid binding"/>
    <property type="evidence" value="ECO:0007669"/>
    <property type="project" value="InterPro"/>
</dbReference>
<dbReference type="Proteomes" id="UP000324800">
    <property type="component" value="Unassembled WGS sequence"/>
</dbReference>
<dbReference type="InterPro" id="IPR036397">
    <property type="entry name" value="RNaseH_sf"/>
</dbReference>
<feature type="domain" description="OTU" evidence="1">
    <location>
        <begin position="214"/>
        <end position="337"/>
    </location>
</feature>
<accession>A0A5J4WG94</accession>
<organism evidence="2 3">
    <name type="scientific">Streblomastix strix</name>
    <dbReference type="NCBI Taxonomy" id="222440"/>
    <lineage>
        <taxon>Eukaryota</taxon>
        <taxon>Metamonada</taxon>
        <taxon>Preaxostyla</taxon>
        <taxon>Oxymonadida</taxon>
        <taxon>Streblomastigidae</taxon>
        <taxon>Streblomastix</taxon>
    </lineage>
</organism>
<dbReference type="InterPro" id="IPR038717">
    <property type="entry name" value="Tc1-like_DDE_dom"/>
</dbReference>
<dbReference type="OrthoDB" id="2266637at2759"/>
<dbReference type="PROSITE" id="PS50802">
    <property type="entry name" value="OTU"/>
    <property type="match status" value="1"/>
</dbReference>
<dbReference type="AlphaFoldDB" id="A0A5J4WG94"/>
<gene>
    <name evidence="2" type="ORF">EZS28_010931</name>
</gene>
<evidence type="ECO:0000313" key="2">
    <source>
        <dbReference type="EMBL" id="KAA6393542.1"/>
    </source>
</evidence>
<dbReference type="Pfam" id="PF02338">
    <property type="entry name" value="OTU"/>
    <property type="match status" value="1"/>
</dbReference>